<dbReference type="GO" id="GO:0006302">
    <property type="term" value="P:double-strand break repair"/>
    <property type="evidence" value="ECO:0007669"/>
    <property type="project" value="TreeGrafter"/>
</dbReference>
<evidence type="ECO:0000256" key="3">
    <source>
        <dbReference type="ARBA" id="ARBA00022695"/>
    </source>
</evidence>
<dbReference type="AlphaFoldDB" id="A0A2M7DD41"/>
<dbReference type="SUPFAM" id="SSF56672">
    <property type="entry name" value="DNA/RNA polymerases"/>
    <property type="match status" value="1"/>
</dbReference>
<comment type="catalytic activity">
    <reaction evidence="9 11">
        <text>DNA(n) + a 2'-deoxyribonucleoside 5'-triphosphate = DNA(n+1) + diphosphate</text>
        <dbReference type="Rhea" id="RHEA:22508"/>
        <dbReference type="Rhea" id="RHEA-COMP:17339"/>
        <dbReference type="Rhea" id="RHEA-COMP:17340"/>
        <dbReference type="ChEBI" id="CHEBI:33019"/>
        <dbReference type="ChEBI" id="CHEBI:61560"/>
        <dbReference type="ChEBI" id="CHEBI:173112"/>
        <dbReference type="EC" id="2.7.7.7"/>
    </reaction>
</comment>
<protein>
    <recommendedName>
        <fullName evidence="10 11">DNA polymerase I</fullName>
        <ecNumber evidence="10 11">2.7.7.7</ecNumber>
    </recommendedName>
</protein>
<evidence type="ECO:0000256" key="6">
    <source>
        <dbReference type="ARBA" id="ARBA00022932"/>
    </source>
</evidence>
<dbReference type="Pfam" id="PF00476">
    <property type="entry name" value="DNA_pol_A"/>
    <property type="match status" value="1"/>
</dbReference>
<proteinExistence type="inferred from homology"/>
<evidence type="ECO:0000313" key="14">
    <source>
        <dbReference type="Proteomes" id="UP000229030"/>
    </source>
</evidence>
<dbReference type="PRINTS" id="PR00868">
    <property type="entry name" value="DNAPOLI"/>
</dbReference>
<evidence type="ECO:0000256" key="10">
    <source>
        <dbReference type="NCBIfam" id="TIGR00593"/>
    </source>
</evidence>
<dbReference type="InterPro" id="IPR002298">
    <property type="entry name" value="DNA_polymerase_A"/>
</dbReference>
<dbReference type="PROSITE" id="PS00447">
    <property type="entry name" value="DNA_POLYMERASE_A"/>
    <property type="match status" value="1"/>
</dbReference>
<evidence type="ECO:0000256" key="8">
    <source>
        <dbReference type="ARBA" id="ARBA00023204"/>
    </source>
</evidence>
<evidence type="ECO:0000256" key="5">
    <source>
        <dbReference type="ARBA" id="ARBA00022763"/>
    </source>
</evidence>
<keyword evidence="3 11" id="KW-0548">Nucleotidyltransferase</keyword>
<dbReference type="InterPro" id="IPR036397">
    <property type="entry name" value="RNaseH_sf"/>
</dbReference>
<dbReference type="EC" id="2.7.7.7" evidence="10 11"/>
<evidence type="ECO:0000256" key="7">
    <source>
        <dbReference type="ARBA" id="ARBA00023125"/>
    </source>
</evidence>
<comment type="similarity">
    <text evidence="1 11">Belongs to the DNA polymerase type-A family.</text>
</comment>
<reference evidence="14" key="1">
    <citation type="submission" date="2017-09" db="EMBL/GenBank/DDBJ databases">
        <title>Depth-based differentiation of microbial function through sediment-hosted aquifers and enrichment of novel symbionts in the deep terrestrial subsurface.</title>
        <authorList>
            <person name="Probst A.J."/>
            <person name="Ladd B."/>
            <person name="Jarett J.K."/>
            <person name="Geller-Mcgrath D.E."/>
            <person name="Sieber C.M.K."/>
            <person name="Emerson J.B."/>
            <person name="Anantharaman K."/>
            <person name="Thomas B.C."/>
            <person name="Malmstrom R."/>
            <person name="Stieglmeier M."/>
            <person name="Klingl A."/>
            <person name="Woyke T."/>
            <person name="Ryan C.M."/>
            <person name="Banfield J.F."/>
        </authorList>
    </citation>
    <scope>NUCLEOTIDE SEQUENCE [LARGE SCALE GENOMIC DNA]</scope>
</reference>
<dbReference type="PANTHER" id="PTHR10133">
    <property type="entry name" value="DNA POLYMERASE I"/>
    <property type="match status" value="1"/>
</dbReference>
<dbReference type="Gene3D" id="1.20.1060.10">
    <property type="entry name" value="Taq DNA Polymerase, Chain T, domain 4"/>
    <property type="match status" value="1"/>
</dbReference>
<dbReference type="GO" id="GO:0003887">
    <property type="term" value="F:DNA-directed DNA polymerase activity"/>
    <property type="evidence" value="ECO:0007669"/>
    <property type="project" value="UniProtKB-UniRule"/>
</dbReference>
<dbReference type="PANTHER" id="PTHR10133:SF27">
    <property type="entry name" value="DNA POLYMERASE NU"/>
    <property type="match status" value="1"/>
</dbReference>
<name>A0A2M7DD41_9BACT</name>
<feature type="non-terminal residue" evidence="13">
    <location>
        <position position="1"/>
    </location>
</feature>
<dbReference type="InterPro" id="IPR018320">
    <property type="entry name" value="DNA_polymerase_1"/>
</dbReference>
<sequence>LLGKGREKISFPEVVEEKLALYSCEDADFTNRLVNKLKAELKKQKLDTLFGKIEMPLIDVLAEMENNGILIDKNLLAKMSKKVSQKLGELEKKIYKQAGSKFNINSTQQLREILFTKLAIPIDNIKKNKTGLSTAADELDKLKDLHPIIPLMQEYRELKKLATTYIDALPELINKKTGRLHTSFNQTITATGRLSSTEPNLQNIPVRTELGREIRQAFIAARGKKLVSFDYSQIELRLAAHMSEDKKMIKAFKDGADIHMATAAEINQVNPEVVTKNMRREAKAINFGILYGQGPHGLAQTAGISYERAKTFIEQYFIVHKDIKKFIDKTLEGARKKGYVETLFGRRRYLPEINSSVIQVKKAAERMAINAPLQGTAADLIKAAMIKIHDLLKNNPDVKILLQVHDELIFEITEKAIKKIVPEVKAIMENVLKLKVPIVVEASLGDNWGEMEKIM</sequence>
<dbReference type="NCBIfam" id="TIGR00593">
    <property type="entry name" value="pola"/>
    <property type="match status" value="1"/>
</dbReference>
<dbReference type="GO" id="GO:0003677">
    <property type="term" value="F:DNA binding"/>
    <property type="evidence" value="ECO:0007669"/>
    <property type="project" value="UniProtKB-UniRule"/>
</dbReference>
<comment type="caution">
    <text evidence="13">The sequence shown here is derived from an EMBL/GenBank/DDBJ whole genome shotgun (WGS) entry which is preliminary data.</text>
</comment>
<evidence type="ECO:0000313" key="13">
    <source>
        <dbReference type="EMBL" id="PIV46776.1"/>
    </source>
</evidence>
<accession>A0A2M7DD41</accession>
<dbReference type="FunFam" id="1.10.150.20:FF:000002">
    <property type="entry name" value="DNA polymerase I"/>
    <property type="match status" value="1"/>
</dbReference>
<dbReference type="GO" id="GO:0006261">
    <property type="term" value="P:DNA-templated DNA replication"/>
    <property type="evidence" value="ECO:0007669"/>
    <property type="project" value="UniProtKB-UniRule"/>
</dbReference>
<gene>
    <name evidence="11 13" type="primary">polA</name>
    <name evidence="13" type="ORF">COS21_03540</name>
</gene>
<keyword evidence="6 11" id="KW-0239">DNA-directed DNA polymerase</keyword>
<dbReference type="CDD" id="cd08637">
    <property type="entry name" value="DNA_pol_A_pol_I_C"/>
    <property type="match status" value="1"/>
</dbReference>
<keyword evidence="8 11" id="KW-0234">DNA repair</keyword>
<dbReference type="Gene3D" id="3.30.70.370">
    <property type="match status" value="1"/>
</dbReference>
<dbReference type="Gene3D" id="3.30.420.10">
    <property type="entry name" value="Ribonuclease H-like superfamily/Ribonuclease H"/>
    <property type="match status" value="1"/>
</dbReference>
<organism evidence="13 14">
    <name type="scientific">bacterium (Candidatus Gribaldobacteria) CG02_land_8_20_14_3_00_41_15</name>
    <dbReference type="NCBI Taxonomy" id="2014270"/>
    <lineage>
        <taxon>Bacteria</taxon>
        <taxon>Candidatus Gribaldobacteria</taxon>
    </lineage>
</organism>
<dbReference type="Proteomes" id="UP000229030">
    <property type="component" value="Unassembled WGS sequence"/>
</dbReference>
<keyword evidence="5 11" id="KW-0227">DNA damage</keyword>
<keyword evidence="2 11" id="KW-0808">Transferase</keyword>
<evidence type="ECO:0000256" key="2">
    <source>
        <dbReference type="ARBA" id="ARBA00022679"/>
    </source>
</evidence>
<feature type="domain" description="DNA-directed DNA polymerase family A palm" evidence="12">
    <location>
        <begin position="211"/>
        <end position="416"/>
    </location>
</feature>
<keyword evidence="4 11" id="KW-0235">DNA replication</keyword>
<keyword evidence="7 11" id="KW-0238">DNA-binding</keyword>
<dbReference type="FunFam" id="1.20.1060.10:FF:000001">
    <property type="entry name" value="DNA polymerase I"/>
    <property type="match status" value="1"/>
</dbReference>
<evidence type="ECO:0000256" key="4">
    <source>
        <dbReference type="ARBA" id="ARBA00022705"/>
    </source>
</evidence>
<dbReference type="SMART" id="SM00482">
    <property type="entry name" value="POLAc"/>
    <property type="match status" value="1"/>
</dbReference>
<evidence type="ECO:0000256" key="9">
    <source>
        <dbReference type="ARBA" id="ARBA00049244"/>
    </source>
</evidence>
<dbReference type="InterPro" id="IPR001098">
    <property type="entry name" value="DNA-dir_DNA_pol_A_palm_dom"/>
</dbReference>
<evidence type="ECO:0000256" key="1">
    <source>
        <dbReference type="ARBA" id="ARBA00007705"/>
    </source>
</evidence>
<dbReference type="Gene3D" id="1.10.150.20">
    <property type="entry name" value="5' to 3' exonuclease, C-terminal subdomain"/>
    <property type="match status" value="1"/>
</dbReference>
<evidence type="ECO:0000256" key="11">
    <source>
        <dbReference type="RuleBase" id="RU004460"/>
    </source>
</evidence>
<dbReference type="EMBL" id="PETV01000094">
    <property type="protein sequence ID" value="PIV46776.1"/>
    <property type="molecule type" value="Genomic_DNA"/>
</dbReference>
<evidence type="ECO:0000259" key="12">
    <source>
        <dbReference type="SMART" id="SM00482"/>
    </source>
</evidence>
<dbReference type="InterPro" id="IPR019760">
    <property type="entry name" value="DNA-dir_DNA_pol_A_CS"/>
</dbReference>
<dbReference type="InterPro" id="IPR043502">
    <property type="entry name" value="DNA/RNA_pol_sf"/>
</dbReference>